<dbReference type="HOGENOM" id="CLU_3232940_0_0_4"/>
<gene>
    <name evidence="1" type="ORF">EIKCOROL_00454</name>
</gene>
<dbReference type="AlphaFoldDB" id="C0DSY1"/>
<evidence type="ECO:0000313" key="1">
    <source>
        <dbReference type="EMBL" id="EEG24686.1"/>
    </source>
</evidence>
<dbReference type="EMBL" id="ACEA01000012">
    <property type="protein sequence ID" value="EEG24686.1"/>
    <property type="molecule type" value="Genomic_DNA"/>
</dbReference>
<reference evidence="1 2" key="1">
    <citation type="submission" date="2009-01" db="EMBL/GenBank/DDBJ databases">
        <authorList>
            <person name="Fulton L."/>
            <person name="Clifton S."/>
            <person name="Chinwalla A.T."/>
            <person name="Mitreva M."/>
            <person name="Sodergren E."/>
            <person name="Weinstock G."/>
            <person name="Clifton S."/>
            <person name="Dooling D.J."/>
            <person name="Fulton B."/>
            <person name="Minx P."/>
            <person name="Pepin K.H."/>
            <person name="Johnson M."/>
            <person name="Bhonagiri V."/>
            <person name="Nash W.E."/>
            <person name="Mardis E.R."/>
            <person name="Wilson R.K."/>
        </authorList>
    </citation>
    <scope>NUCLEOTIDE SEQUENCE [LARGE SCALE GENOMIC DNA]</scope>
    <source>
        <strain evidence="1 2">ATCC 23834</strain>
    </source>
</reference>
<proteinExistence type="predicted"/>
<name>C0DSY1_EIKCO</name>
<comment type="caution">
    <text evidence="1">The sequence shown here is derived from an EMBL/GenBank/DDBJ whole genome shotgun (WGS) entry which is preliminary data.</text>
</comment>
<organism evidence="1 2">
    <name type="scientific">Eikenella corrodens ATCC 23834</name>
    <dbReference type="NCBI Taxonomy" id="546274"/>
    <lineage>
        <taxon>Bacteria</taxon>
        <taxon>Pseudomonadati</taxon>
        <taxon>Pseudomonadota</taxon>
        <taxon>Betaproteobacteria</taxon>
        <taxon>Neisseriales</taxon>
        <taxon>Neisseriaceae</taxon>
        <taxon>Eikenella</taxon>
    </lineage>
</organism>
<sequence length="43" mass="4775">MFYLPSFQVAFITLCSKSSITAPHKPTHTGCCIILRTQSNTTE</sequence>
<evidence type="ECO:0000313" key="2">
    <source>
        <dbReference type="Proteomes" id="UP000005837"/>
    </source>
</evidence>
<protein>
    <submittedName>
        <fullName evidence="1">Uncharacterized protein</fullName>
    </submittedName>
</protein>
<accession>C0DSY1</accession>
<dbReference type="Proteomes" id="UP000005837">
    <property type="component" value="Unassembled WGS sequence"/>
</dbReference>